<dbReference type="PROSITE" id="PS50067">
    <property type="entry name" value="KINESIN_MOTOR_2"/>
    <property type="match status" value="1"/>
</dbReference>
<protein>
    <submittedName>
        <fullName evidence="7">Kinesin-like protein</fullName>
    </submittedName>
    <submittedName>
        <fullName evidence="8">Kinesin-like_protein</fullName>
    </submittedName>
</protein>
<evidence type="ECO:0000256" key="3">
    <source>
        <dbReference type="ARBA" id="ARBA00023175"/>
    </source>
</evidence>
<evidence type="ECO:0000256" key="1">
    <source>
        <dbReference type="ARBA" id="ARBA00022701"/>
    </source>
</evidence>
<dbReference type="PANTHER" id="PTHR47968">
    <property type="entry name" value="CENTROMERE PROTEIN E"/>
    <property type="match status" value="1"/>
</dbReference>
<gene>
    <name evidence="7" type="ORF">HINF_LOCUS34640</name>
    <name evidence="8" type="ORF">HINF_LOCUS43685</name>
</gene>
<evidence type="ECO:0000313" key="8">
    <source>
        <dbReference type="EMBL" id="CAL6050019.1"/>
    </source>
</evidence>
<evidence type="ECO:0000256" key="4">
    <source>
        <dbReference type="PROSITE-ProRule" id="PRU00283"/>
    </source>
</evidence>
<organism evidence="7">
    <name type="scientific">Hexamita inflata</name>
    <dbReference type="NCBI Taxonomy" id="28002"/>
    <lineage>
        <taxon>Eukaryota</taxon>
        <taxon>Metamonada</taxon>
        <taxon>Diplomonadida</taxon>
        <taxon>Hexamitidae</taxon>
        <taxon>Hexamitinae</taxon>
        <taxon>Hexamita</taxon>
    </lineage>
</organism>
<dbReference type="InterPro" id="IPR027640">
    <property type="entry name" value="Kinesin-like_fam"/>
</dbReference>
<comment type="caution">
    <text evidence="7">The sequence shown here is derived from an EMBL/GenBank/DDBJ whole genome shotgun (WGS) entry which is preliminary data.</text>
</comment>
<dbReference type="Proteomes" id="UP001642409">
    <property type="component" value="Unassembled WGS sequence"/>
</dbReference>
<dbReference type="Gene3D" id="3.40.850.10">
    <property type="entry name" value="Kinesin motor domain"/>
    <property type="match status" value="1"/>
</dbReference>
<feature type="domain" description="Kinesin motor" evidence="6">
    <location>
        <begin position="3"/>
        <end position="319"/>
    </location>
</feature>
<keyword evidence="2 5" id="KW-0175">Coiled coil</keyword>
<feature type="coiled-coil region" evidence="5">
    <location>
        <begin position="327"/>
        <end position="361"/>
    </location>
</feature>
<dbReference type="PANTHER" id="PTHR47968:SF13">
    <property type="entry name" value="KINESIN-LIKE PROTEIN KIF19 ISOFORM X1"/>
    <property type="match status" value="1"/>
</dbReference>
<dbReference type="PRINTS" id="PR00380">
    <property type="entry name" value="KINESINHEAVY"/>
</dbReference>
<accession>A0AA86PVB6</accession>
<evidence type="ECO:0000313" key="7">
    <source>
        <dbReference type="EMBL" id="CAI9946995.1"/>
    </source>
</evidence>
<dbReference type="GO" id="GO:0003777">
    <property type="term" value="F:microtubule motor activity"/>
    <property type="evidence" value="ECO:0007669"/>
    <property type="project" value="InterPro"/>
</dbReference>
<dbReference type="SMART" id="SM00129">
    <property type="entry name" value="KISc"/>
    <property type="match status" value="1"/>
</dbReference>
<evidence type="ECO:0000313" key="9">
    <source>
        <dbReference type="Proteomes" id="UP001642409"/>
    </source>
</evidence>
<name>A0AA86PVB6_9EUKA</name>
<dbReference type="InterPro" id="IPR036961">
    <property type="entry name" value="Kinesin_motor_dom_sf"/>
</dbReference>
<dbReference type="AlphaFoldDB" id="A0AA86PVB6"/>
<dbReference type="GO" id="GO:0008017">
    <property type="term" value="F:microtubule binding"/>
    <property type="evidence" value="ECO:0007669"/>
    <property type="project" value="InterPro"/>
</dbReference>
<dbReference type="Pfam" id="PF00225">
    <property type="entry name" value="Kinesin"/>
    <property type="match status" value="1"/>
</dbReference>
<keyword evidence="4" id="KW-0067">ATP-binding</keyword>
<dbReference type="GO" id="GO:0007018">
    <property type="term" value="P:microtubule-based movement"/>
    <property type="evidence" value="ECO:0007669"/>
    <property type="project" value="InterPro"/>
</dbReference>
<proteinExistence type="inferred from homology"/>
<keyword evidence="3 4" id="KW-0505">Motor protein</keyword>
<dbReference type="InterPro" id="IPR027417">
    <property type="entry name" value="P-loop_NTPase"/>
</dbReference>
<feature type="coiled-coil region" evidence="5">
    <location>
        <begin position="409"/>
        <end position="440"/>
    </location>
</feature>
<dbReference type="EMBL" id="CATOUU010000772">
    <property type="protein sequence ID" value="CAI9946995.1"/>
    <property type="molecule type" value="Genomic_DNA"/>
</dbReference>
<dbReference type="EMBL" id="CAXDID020000183">
    <property type="protein sequence ID" value="CAL6050019.1"/>
    <property type="molecule type" value="Genomic_DNA"/>
</dbReference>
<sequence length="603" mass="68881">MDTFQVAVRVRPQNQKELLNQSKSILQIQNGKQIVFDPATTESASGHVRQKNLGFSYDYVYNEKSTNTQIFNEAVNPLLDKLFAGFNLTVFAYGATSSGKTFTIQGSQSEPGILFQSLEQLFKRLQPDQTLKMSFVEIYNEQINDLLNTKNVNLQLRDDVNAVQIVNLTQIKIESIQQTFLLINKAFQFRQTQATGENANSSRSHSILQFDLQTATNTVKFLIIDLAGSERLKRTNCEGQRMLEGCSINKSLLALGNCLSALCRNNSYVPFRNSKLTRILKETLSGQSKVLMMCNVTSSDLQYEDTLNSLTYAQRATYIKCQSKINIQSIQLNQTELNQIIQQLKEENQQLIQDLEKAKITQHLEDTTELDTILKELIESTSLLYLNQCDRKYLEFENNTENVKKIGELQELEQLALEQSKQLKDKLKRFTTEKAQLKIQNAHSKIQENKLSQLSILRGKIIEQMQNINAHQKHVIIHQQEVFEQLSQIAAVALGESEVAPLIKQFKRAPKQTQAQKAKSADDLMLSQLNTQQINTTQNFTKNINICEPKRIQTLEKWNANASRVKIIPGLTRKISINKYEYENQLDELTSQLNNMSGSIRRK</sequence>
<dbReference type="GO" id="GO:0005874">
    <property type="term" value="C:microtubule"/>
    <property type="evidence" value="ECO:0007669"/>
    <property type="project" value="UniProtKB-KW"/>
</dbReference>
<keyword evidence="1" id="KW-0493">Microtubule</keyword>
<dbReference type="SUPFAM" id="SSF52540">
    <property type="entry name" value="P-loop containing nucleoside triphosphate hydrolases"/>
    <property type="match status" value="1"/>
</dbReference>
<dbReference type="GO" id="GO:0005524">
    <property type="term" value="F:ATP binding"/>
    <property type="evidence" value="ECO:0007669"/>
    <property type="project" value="UniProtKB-UniRule"/>
</dbReference>
<keyword evidence="4" id="KW-0547">Nucleotide-binding</keyword>
<reference evidence="7" key="1">
    <citation type="submission" date="2023-06" db="EMBL/GenBank/DDBJ databases">
        <authorList>
            <person name="Kurt Z."/>
        </authorList>
    </citation>
    <scope>NUCLEOTIDE SEQUENCE</scope>
</reference>
<evidence type="ECO:0000256" key="5">
    <source>
        <dbReference type="SAM" id="Coils"/>
    </source>
</evidence>
<comment type="similarity">
    <text evidence="4">Belongs to the TRAFAC class myosin-kinesin ATPase superfamily. Kinesin family.</text>
</comment>
<evidence type="ECO:0000259" key="6">
    <source>
        <dbReference type="PROSITE" id="PS50067"/>
    </source>
</evidence>
<keyword evidence="9" id="KW-1185">Reference proteome</keyword>
<evidence type="ECO:0000256" key="2">
    <source>
        <dbReference type="ARBA" id="ARBA00023054"/>
    </source>
</evidence>
<reference evidence="8 9" key="2">
    <citation type="submission" date="2024-07" db="EMBL/GenBank/DDBJ databases">
        <authorList>
            <person name="Akdeniz Z."/>
        </authorList>
    </citation>
    <scope>NUCLEOTIDE SEQUENCE [LARGE SCALE GENOMIC DNA]</scope>
</reference>
<dbReference type="InterPro" id="IPR001752">
    <property type="entry name" value="Kinesin_motor_dom"/>
</dbReference>
<feature type="binding site" evidence="4">
    <location>
        <begin position="94"/>
        <end position="101"/>
    </location>
    <ligand>
        <name>ATP</name>
        <dbReference type="ChEBI" id="CHEBI:30616"/>
    </ligand>
</feature>